<keyword evidence="1" id="KW-0496">Mitochondrion</keyword>
<name>A0A6B9XRK3_PICSI</name>
<dbReference type="EMBL" id="MK697702">
    <property type="protein sequence ID" value="QHR91784.1"/>
    <property type="molecule type" value="Genomic_DNA"/>
</dbReference>
<sequence length="54" mass="5568">MGAVVSKIARSFGFESSRTAFPLPAPTACSSSPLDTPDRRKDGADFAAFAFAGS</sequence>
<gene>
    <name evidence="1" type="primary">orf05852</name>
    <name evidence="1" type="ORF">Q903MT_gene5820</name>
</gene>
<organism evidence="1">
    <name type="scientific">Picea sitchensis</name>
    <name type="common">Sitka spruce</name>
    <name type="synonym">Pinus sitchensis</name>
    <dbReference type="NCBI Taxonomy" id="3332"/>
    <lineage>
        <taxon>Eukaryota</taxon>
        <taxon>Viridiplantae</taxon>
        <taxon>Streptophyta</taxon>
        <taxon>Embryophyta</taxon>
        <taxon>Tracheophyta</taxon>
        <taxon>Spermatophyta</taxon>
        <taxon>Pinopsida</taxon>
        <taxon>Pinidae</taxon>
        <taxon>Conifers I</taxon>
        <taxon>Pinales</taxon>
        <taxon>Pinaceae</taxon>
        <taxon>Picea</taxon>
    </lineage>
</organism>
<accession>A0A6B9XRK3</accession>
<proteinExistence type="predicted"/>
<dbReference type="AlphaFoldDB" id="A0A6B9XRK3"/>
<protein>
    <submittedName>
        <fullName evidence="1">Uncharacterized protein</fullName>
    </submittedName>
</protein>
<geneLocation type="mitochondrion" evidence="1"/>
<evidence type="ECO:0000313" key="1">
    <source>
        <dbReference type="EMBL" id="QHR91784.1"/>
    </source>
</evidence>
<reference evidence="1" key="1">
    <citation type="submission" date="2019-03" db="EMBL/GenBank/DDBJ databases">
        <title>Largest Complete Mitochondrial Genome of a Gymnosperm, Sitka Spruce (Picea sitchensis), Indicates Complex Physical Structure.</title>
        <authorList>
            <person name="Jackman S.D."/>
            <person name="Coombe L."/>
            <person name="Warren R."/>
            <person name="Kirk H."/>
            <person name="Trinh E."/>
            <person name="McLeod T."/>
            <person name="Pleasance S."/>
            <person name="Pandoh P."/>
            <person name="Zhao Y."/>
            <person name="Coope R."/>
            <person name="Bousquet J."/>
            <person name="Bohlmann J.C."/>
            <person name="Jones S.J.M."/>
            <person name="Birol I."/>
        </authorList>
    </citation>
    <scope>NUCLEOTIDE SEQUENCE</scope>
    <source>
        <strain evidence="1">Q903</strain>
    </source>
</reference>